<feature type="transmembrane region" description="Helical" evidence="1">
    <location>
        <begin position="12"/>
        <end position="35"/>
    </location>
</feature>
<dbReference type="EMBL" id="MHSQ01000006">
    <property type="protein sequence ID" value="OHA47554.1"/>
    <property type="molecule type" value="Genomic_DNA"/>
</dbReference>
<sequence length="135" mass="15265">MLESSKEKKKNFWFFTVLGILILASVVTTFVRYYVLKDYQIIAQVSCDPNIELCFQVECDNTVDDSCLVNSDNESVTYYKIISKRASNIALCEKSVDKIGCADELSCIFNEEQCSYEYCTEEALGEGELCVGVNK</sequence>
<protein>
    <recommendedName>
        <fullName evidence="4">Transmembrane protein</fullName>
    </recommendedName>
</protein>
<dbReference type="AlphaFoldDB" id="A0A1G2PGU9"/>
<proteinExistence type="predicted"/>
<name>A0A1G2PGU9_9BACT</name>
<dbReference type="STRING" id="1802338.A2541_02175"/>
<evidence type="ECO:0000256" key="1">
    <source>
        <dbReference type="SAM" id="Phobius"/>
    </source>
</evidence>
<organism evidence="2 3">
    <name type="scientific">Candidatus Taylorbacteria bacterium RIFOXYD2_FULL_36_9</name>
    <dbReference type="NCBI Taxonomy" id="1802338"/>
    <lineage>
        <taxon>Bacteria</taxon>
        <taxon>Candidatus Tayloriibacteriota</taxon>
    </lineage>
</organism>
<evidence type="ECO:0000313" key="3">
    <source>
        <dbReference type="Proteomes" id="UP000176965"/>
    </source>
</evidence>
<dbReference type="Proteomes" id="UP000176965">
    <property type="component" value="Unassembled WGS sequence"/>
</dbReference>
<accession>A0A1G2PGU9</accession>
<keyword evidence="1" id="KW-1133">Transmembrane helix</keyword>
<evidence type="ECO:0000313" key="2">
    <source>
        <dbReference type="EMBL" id="OHA47554.1"/>
    </source>
</evidence>
<comment type="caution">
    <text evidence="2">The sequence shown here is derived from an EMBL/GenBank/DDBJ whole genome shotgun (WGS) entry which is preliminary data.</text>
</comment>
<keyword evidence="1" id="KW-0812">Transmembrane</keyword>
<reference evidence="2 3" key="1">
    <citation type="journal article" date="2016" name="Nat. Commun.">
        <title>Thousands of microbial genomes shed light on interconnected biogeochemical processes in an aquifer system.</title>
        <authorList>
            <person name="Anantharaman K."/>
            <person name="Brown C.T."/>
            <person name="Hug L.A."/>
            <person name="Sharon I."/>
            <person name="Castelle C.J."/>
            <person name="Probst A.J."/>
            <person name="Thomas B.C."/>
            <person name="Singh A."/>
            <person name="Wilkins M.J."/>
            <person name="Karaoz U."/>
            <person name="Brodie E.L."/>
            <person name="Williams K.H."/>
            <person name="Hubbard S.S."/>
            <person name="Banfield J.F."/>
        </authorList>
    </citation>
    <scope>NUCLEOTIDE SEQUENCE [LARGE SCALE GENOMIC DNA]</scope>
</reference>
<keyword evidence="1" id="KW-0472">Membrane</keyword>
<evidence type="ECO:0008006" key="4">
    <source>
        <dbReference type="Google" id="ProtNLM"/>
    </source>
</evidence>
<gene>
    <name evidence="2" type="ORF">A2541_02175</name>
</gene>